<dbReference type="AlphaFoldDB" id="A0AAN2TT07"/>
<sequence length="108" mass="12140">MKTVKQFTGFAWVGDWKGFCYAPHFEMTGGLTVKDLQNGRPVFKDVPVKSGLTKQAVGEIDSHWGLHTTDAMRRFQSVYLPREVDGVYGSNSRAALLKQLINNNYMAI</sequence>
<accession>A0AAN2TT07</accession>
<keyword evidence="2" id="KW-1185">Reference proteome</keyword>
<name>A0AAN2TT07_9BACI</name>
<gene>
    <name evidence="1" type="primary">cwlM</name>
    <name evidence="1" type="ORF">BN1180_02674</name>
</gene>
<dbReference type="Gene3D" id="1.10.101.10">
    <property type="entry name" value="PGBD-like superfamily/PGBD"/>
    <property type="match status" value="1"/>
</dbReference>
<evidence type="ECO:0000313" key="1">
    <source>
        <dbReference type="EMBL" id="CEG32513.1"/>
    </source>
</evidence>
<protein>
    <submittedName>
        <fullName evidence="1">N-acetylmuramoyl-L-alanine amidase</fullName>
    </submittedName>
</protein>
<comment type="caution">
    <text evidence="1">The sequence shown here is derived from an EMBL/GenBank/DDBJ whole genome shotgun (WGS) entry which is preliminary data.</text>
</comment>
<dbReference type="InterPro" id="IPR036366">
    <property type="entry name" value="PGBDSf"/>
</dbReference>
<dbReference type="Proteomes" id="UP000182110">
    <property type="component" value="Unassembled WGS sequence"/>
</dbReference>
<proteinExistence type="predicted"/>
<reference evidence="1 2" key="1">
    <citation type="journal article" date="2014" name="Genome Announc.">
        <title>Genome Sequence of Bacillus simplex Strain P558, Isolated from a Human Fecal Sample.</title>
        <authorList>
            <person name="Croce O."/>
            <person name="Hugon P."/>
            <person name="Lagier J.C."/>
            <person name="Bibi F."/>
            <person name="Robert C."/>
            <person name="Azhar E.I."/>
            <person name="Raoult D."/>
            <person name="Fournier P.E."/>
        </authorList>
    </citation>
    <scope>NUCLEOTIDE SEQUENCE [LARGE SCALE GENOMIC DNA]</scope>
    <source>
        <strain evidence="1 2">P558</strain>
    </source>
</reference>
<organism evidence="1 2">
    <name type="scientific">Peribacillus simplex</name>
    <dbReference type="NCBI Taxonomy" id="1478"/>
    <lineage>
        <taxon>Bacteria</taxon>
        <taxon>Bacillati</taxon>
        <taxon>Bacillota</taxon>
        <taxon>Bacilli</taxon>
        <taxon>Bacillales</taxon>
        <taxon>Bacillaceae</taxon>
        <taxon>Peribacillus</taxon>
    </lineage>
</organism>
<dbReference type="RefSeq" id="WP_048882912.1">
    <property type="nucleotide sequence ID" value="NZ_CCXW01000001.1"/>
</dbReference>
<evidence type="ECO:0000313" key="2">
    <source>
        <dbReference type="Proteomes" id="UP000182110"/>
    </source>
</evidence>
<dbReference type="EMBL" id="CCXW01000001">
    <property type="protein sequence ID" value="CEG32513.1"/>
    <property type="molecule type" value="Genomic_DNA"/>
</dbReference>